<feature type="signal peptide" evidence="1">
    <location>
        <begin position="1"/>
        <end position="24"/>
    </location>
</feature>
<feature type="chain" id="PRO_5045352855" description="Hemagglutinin" evidence="1">
    <location>
        <begin position="25"/>
        <end position="769"/>
    </location>
</feature>
<keyword evidence="3" id="KW-1185">Reference proteome</keyword>
<dbReference type="Proteomes" id="UP001415169">
    <property type="component" value="Unassembled WGS sequence"/>
</dbReference>
<proteinExistence type="predicted"/>
<evidence type="ECO:0000256" key="1">
    <source>
        <dbReference type="SAM" id="SignalP"/>
    </source>
</evidence>
<name>A0ABP7ZN71_9MICO</name>
<evidence type="ECO:0000313" key="3">
    <source>
        <dbReference type="Proteomes" id="UP001415169"/>
    </source>
</evidence>
<accession>A0ABP7ZN71</accession>
<protein>
    <recommendedName>
        <fullName evidence="4">Hemagglutinin</fullName>
    </recommendedName>
</protein>
<gene>
    <name evidence="2" type="ORF">GCM10022286_28910</name>
</gene>
<organism evidence="2 3">
    <name type="scientific">Gryllotalpicola daejeonensis</name>
    <dbReference type="NCBI Taxonomy" id="993087"/>
    <lineage>
        <taxon>Bacteria</taxon>
        <taxon>Bacillati</taxon>
        <taxon>Actinomycetota</taxon>
        <taxon>Actinomycetes</taxon>
        <taxon>Micrococcales</taxon>
        <taxon>Microbacteriaceae</taxon>
        <taxon>Gryllotalpicola</taxon>
    </lineage>
</organism>
<comment type="caution">
    <text evidence="2">The sequence shown here is derived from an EMBL/GenBank/DDBJ whole genome shotgun (WGS) entry which is preliminary data.</text>
</comment>
<dbReference type="RefSeq" id="WP_344792590.1">
    <property type="nucleotide sequence ID" value="NZ_BAABBV010000002.1"/>
</dbReference>
<evidence type="ECO:0008006" key="4">
    <source>
        <dbReference type="Google" id="ProtNLM"/>
    </source>
</evidence>
<reference evidence="2" key="2">
    <citation type="submission" date="2023-12" db="EMBL/GenBank/DDBJ databases">
        <authorList>
            <person name="Sun Q."/>
            <person name="Inoue M."/>
        </authorList>
    </citation>
    <scope>NUCLEOTIDE SEQUENCE</scope>
    <source>
        <strain evidence="2">JCM 17590</strain>
    </source>
</reference>
<dbReference type="EMBL" id="BAABBV010000002">
    <property type="protein sequence ID" value="GAA4165550.1"/>
    <property type="molecule type" value="Genomic_DNA"/>
</dbReference>
<sequence>MTRRLAGAFAVLVTAVAASIVAMAAPVSPAQPATAAAVGSQFQAGNIISDALFYNGSAMTTTDVQSFLNSQVTSCAAANGQPCLRNYSQATPSKAAVSGRCAAYAGSSSESAASIITKVGSVCGISQKALLVLLQKEQGLVTSTSPTSTMYRSATGYACPDTAACSSTYYGFFNQVYNAALQFRTYQLYPTSFNFQAGRNNSILYSPTTSCGSGTVYIQNAATAGLYDYTPYQPNAAALANLYGTGDSCSSYGNRNFWRFYTDWFGSTTAGSLVRTTTDATVYLVSGTVKYVVPNQQTLDSLAPLGPVSYNTASYLASFTTQSLIAGAVRIIRDPAGSMYFYDSGIKLPIGSCDLVVDYGGACSTGGYMQLTQDQVNTFSTGPALSNVMGLTTGQRYAVRDGKKSEILDALSQTGAGVTGSLNVLSPGALSALPLTAPIVRDGAFALQRGSSQAYLLTGGKKLPVTAAEASALGSSVIAGSLDAASLALIPTGSVFAGLVKGPDGAVRLLGPAQSVLWSGAASTVAATPVTASFLTAYPSKGTIAPGSTIKTAGSSTVYIVMSNEILPVGAWESLVALAGGKPNPRIYTVLPYVVAAPAKGPVALTSNTLTRSTSDATVYVINGVTSKIAMSRLEYATEAGFTELAYTTQARLNAYPRAAQLLTWGVSCGTAKYVAAGGEEHLVPTTLAGDYPFTYVPLDSFACAILKLGPAATQFIKTPNGSIYQLKGGKKLPISSMSRYTQLNGSSTANWLPVNADFATAIPSGPAA</sequence>
<keyword evidence="1" id="KW-0732">Signal</keyword>
<evidence type="ECO:0000313" key="2">
    <source>
        <dbReference type="EMBL" id="GAA4165550.1"/>
    </source>
</evidence>
<reference evidence="2" key="1">
    <citation type="journal article" date="2014" name="Int. J. Syst. Evol. Microbiol.">
        <title>Complete genome of a new Firmicutes species belonging to the dominant human colonic microbiota ('Ruminococcus bicirculans') reveals two chromosomes and a selective capacity to utilize plant glucans.</title>
        <authorList>
            <consortium name="NISC Comparative Sequencing Program"/>
            <person name="Wegmann U."/>
            <person name="Louis P."/>
            <person name="Goesmann A."/>
            <person name="Henrissat B."/>
            <person name="Duncan S.H."/>
            <person name="Flint H.J."/>
        </authorList>
    </citation>
    <scope>NUCLEOTIDE SEQUENCE</scope>
    <source>
        <strain evidence="2">JCM 17590</strain>
    </source>
</reference>